<protein>
    <submittedName>
        <fullName evidence="3">Uncharacterized protein</fullName>
    </submittedName>
</protein>
<proteinExistence type="predicted"/>
<reference evidence="3 4" key="1">
    <citation type="journal article" date="2017" name="Mol. Biol. Evol.">
        <title>The 4-celled Tetrabaena socialis nuclear genome reveals the essential components for genetic control of cell number at the origin of multicellularity in the volvocine lineage.</title>
        <authorList>
            <person name="Featherston J."/>
            <person name="Arakaki Y."/>
            <person name="Hanschen E.R."/>
            <person name="Ferris P.J."/>
            <person name="Michod R.E."/>
            <person name="Olson B.J.S.C."/>
            <person name="Nozaki H."/>
            <person name="Durand P.M."/>
        </authorList>
    </citation>
    <scope>NUCLEOTIDE SEQUENCE [LARGE SCALE GENOMIC DNA]</scope>
    <source>
        <strain evidence="3 4">NIES-571</strain>
    </source>
</reference>
<keyword evidence="2" id="KW-1133">Transmembrane helix</keyword>
<feature type="transmembrane region" description="Helical" evidence="2">
    <location>
        <begin position="163"/>
        <end position="184"/>
    </location>
</feature>
<feature type="region of interest" description="Disordered" evidence="1">
    <location>
        <begin position="60"/>
        <end position="80"/>
    </location>
</feature>
<evidence type="ECO:0000313" key="3">
    <source>
        <dbReference type="EMBL" id="PNH02568.1"/>
    </source>
</evidence>
<evidence type="ECO:0000313" key="4">
    <source>
        <dbReference type="Proteomes" id="UP000236333"/>
    </source>
</evidence>
<keyword evidence="2" id="KW-0472">Membrane</keyword>
<sequence>MSKMLGSGVSGGCKGCQSCQASRQPLVWLPASPSPSGPSSARPAVRRVVAAVSAGELPNNVAPTAASSSSNNGNGADESDFSIIENSETVKDFASLPLAELPVSIMARRNKIFLLMEEVRRLRIQQRLKGADTTKEAELSQEKFVSALPFLPPLSQRTLNSYYTAYGSMVAGIIAFGALVAPILEVKLGLG</sequence>
<feature type="non-terminal residue" evidence="3">
    <location>
        <position position="191"/>
    </location>
</feature>
<dbReference type="Proteomes" id="UP000236333">
    <property type="component" value="Unassembled WGS sequence"/>
</dbReference>
<organism evidence="3 4">
    <name type="scientific">Tetrabaena socialis</name>
    <dbReference type="NCBI Taxonomy" id="47790"/>
    <lineage>
        <taxon>Eukaryota</taxon>
        <taxon>Viridiplantae</taxon>
        <taxon>Chlorophyta</taxon>
        <taxon>core chlorophytes</taxon>
        <taxon>Chlorophyceae</taxon>
        <taxon>CS clade</taxon>
        <taxon>Chlamydomonadales</taxon>
        <taxon>Tetrabaenaceae</taxon>
        <taxon>Tetrabaena</taxon>
    </lineage>
</organism>
<dbReference type="AlphaFoldDB" id="A0A2J7ZQM0"/>
<evidence type="ECO:0000256" key="2">
    <source>
        <dbReference type="SAM" id="Phobius"/>
    </source>
</evidence>
<keyword evidence="2" id="KW-0812">Transmembrane</keyword>
<accession>A0A2J7ZQM0</accession>
<dbReference type="EMBL" id="PGGS01000630">
    <property type="protein sequence ID" value="PNH02568.1"/>
    <property type="molecule type" value="Genomic_DNA"/>
</dbReference>
<gene>
    <name evidence="3" type="ORF">TSOC_011439</name>
</gene>
<feature type="compositionally biased region" description="Low complexity" evidence="1">
    <location>
        <begin position="65"/>
        <end position="76"/>
    </location>
</feature>
<dbReference type="OrthoDB" id="201720at2759"/>
<name>A0A2J7ZQM0_9CHLO</name>
<evidence type="ECO:0000256" key="1">
    <source>
        <dbReference type="SAM" id="MobiDB-lite"/>
    </source>
</evidence>
<comment type="caution">
    <text evidence="3">The sequence shown here is derived from an EMBL/GenBank/DDBJ whole genome shotgun (WGS) entry which is preliminary data.</text>
</comment>
<keyword evidence="4" id="KW-1185">Reference proteome</keyword>